<dbReference type="InterPro" id="IPR017293">
    <property type="entry name" value="N-acetylmuramoyl-L-ala_amidase"/>
</dbReference>
<dbReference type="GO" id="GO:0008745">
    <property type="term" value="F:N-acetylmuramoyl-L-alanine amidase activity"/>
    <property type="evidence" value="ECO:0007669"/>
    <property type="project" value="InterPro"/>
</dbReference>
<dbReference type="PANTHER" id="PTHR34408:SF1">
    <property type="entry name" value="GLYCOSYL HYDROLASE FAMILY 19 DOMAIN-CONTAINING PROTEIN HI_1415"/>
    <property type="match status" value="1"/>
</dbReference>
<comment type="caution">
    <text evidence="4">The sequence shown here is derived from an EMBL/GenBank/DDBJ whole genome shotgun (WGS) entry which is preliminary data.</text>
</comment>
<dbReference type="Gene3D" id="3.40.630.40">
    <property type="entry name" value="Zn-dependent exopeptidases"/>
    <property type="match status" value="1"/>
</dbReference>
<dbReference type="InterPro" id="IPR052354">
    <property type="entry name" value="Cell_Wall_Dynamics_Protein"/>
</dbReference>
<evidence type="ECO:0000256" key="1">
    <source>
        <dbReference type="ARBA" id="ARBA00022801"/>
    </source>
</evidence>
<protein>
    <recommendedName>
        <fullName evidence="3">SH3b domain-containing protein</fullName>
    </recommendedName>
</protein>
<evidence type="ECO:0000313" key="4">
    <source>
        <dbReference type="EMBL" id="CAG9607978.1"/>
    </source>
</evidence>
<evidence type="ECO:0000313" key="5">
    <source>
        <dbReference type="Proteomes" id="UP000789845"/>
    </source>
</evidence>
<dbReference type="EMBL" id="CAKJTG010000008">
    <property type="protein sequence ID" value="CAG9607978.1"/>
    <property type="molecule type" value="Genomic_DNA"/>
</dbReference>
<dbReference type="PROSITE" id="PS51781">
    <property type="entry name" value="SH3B"/>
    <property type="match status" value="5"/>
</dbReference>
<feature type="domain" description="SH3b" evidence="3">
    <location>
        <begin position="259"/>
        <end position="322"/>
    </location>
</feature>
<dbReference type="InterPro" id="IPR003646">
    <property type="entry name" value="SH3-like_bac-type"/>
</dbReference>
<dbReference type="Pfam" id="PF01520">
    <property type="entry name" value="Amidase_3"/>
    <property type="match status" value="1"/>
</dbReference>
<dbReference type="CDD" id="cd02696">
    <property type="entry name" value="MurNAc-LAA"/>
    <property type="match status" value="1"/>
</dbReference>
<accession>A0A9C7G917</accession>
<feature type="domain" description="SH3b" evidence="3">
    <location>
        <begin position="103"/>
        <end position="165"/>
    </location>
</feature>
<dbReference type="GO" id="GO:0071555">
    <property type="term" value="P:cell wall organization"/>
    <property type="evidence" value="ECO:0007669"/>
    <property type="project" value="UniProtKB-KW"/>
</dbReference>
<dbReference type="Gene3D" id="2.30.30.40">
    <property type="entry name" value="SH3 Domains"/>
    <property type="match status" value="5"/>
</dbReference>
<dbReference type="SUPFAM" id="SSF53187">
    <property type="entry name" value="Zn-dependent exopeptidases"/>
    <property type="match status" value="1"/>
</dbReference>
<dbReference type="PANTHER" id="PTHR34408">
    <property type="entry name" value="FAMILY PROTEIN, PUTATIVE-RELATED"/>
    <property type="match status" value="1"/>
</dbReference>
<organism evidence="4 5">
    <name type="scientific">Pseudoneobacillus rhizosphaerae</name>
    <dbReference type="NCBI Taxonomy" id="2880968"/>
    <lineage>
        <taxon>Bacteria</taxon>
        <taxon>Bacillati</taxon>
        <taxon>Bacillota</taxon>
        <taxon>Bacilli</taxon>
        <taxon>Bacillales</taxon>
        <taxon>Bacillaceae</taxon>
        <taxon>Pseudoneobacillus</taxon>
    </lineage>
</organism>
<dbReference type="Proteomes" id="UP000789845">
    <property type="component" value="Unassembled WGS sequence"/>
</dbReference>
<evidence type="ECO:0000259" key="3">
    <source>
        <dbReference type="PROSITE" id="PS51781"/>
    </source>
</evidence>
<dbReference type="Pfam" id="PF08239">
    <property type="entry name" value="SH3_3"/>
    <property type="match status" value="5"/>
</dbReference>
<keyword evidence="5" id="KW-1185">Reference proteome</keyword>
<feature type="domain" description="SH3b" evidence="3">
    <location>
        <begin position="29"/>
        <end position="93"/>
    </location>
</feature>
<dbReference type="GO" id="GO:0009253">
    <property type="term" value="P:peptidoglycan catabolic process"/>
    <property type="evidence" value="ECO:0007669"/>
    <property type="project" value="InterPro"/>
</dbReference>
<dbReference type="PIRSF" id="PIRSF037846">
    <property type="entry name" value="Autolysin_YrvJ_prd"/>
    <property type="match status" value="1"/>
</dbReference>
<sequence length="591" mass="64938">MLLKKFILALIFILFFGGIPIYAPVAKAEGNLTITISTDSLNVREGPGLSYRVVKQVFKGESFTFVKEENDWIQIKLSNNLYGWVANWLVQKGKGPESTQTLSSLGTITVDGLRVRNGPGLNFQTIGHLNNGVQVSILEKNENWTKISNSEIDGWVSSEFVSVTNGQASNQINESFGTTAIITVDSLNVRNAASLQSKIIGKLQKGEKIEIVSSTREWVEFNFKGQKAWISSQFVDLAPKANVQTNTGNETITPASPTGIIGTVTANALNIRSKGDLTSKIVGSVIKGNTFAILEEKNNWSKIEYSPKKYGWVNTWYLEKTIPKSDPSQSQVVKESFVTILYDGTNIRKGSSVQTPVVIRANAGDQFAVKSLKGEWYEILLENGTTAFIAGWIVSVNGSAPQVEKPGAEGYIKNKTIVLDPGHGGGDSGTVGARGTLEKELTLRTAILLYDKLRASGANVILTRTNDSYFSLRSRVSTSQYHSADAFISLHYDSILDRSVRGMTTYYFHSFQRPLAEAVHSSTLDQTKLKDRGARFGDYHVIRENNQKAILIELGYLSNPAEETTVTSPQYQEMAATGIFNGLAKFFKSSF</sequence>
<name>A0A9C7G917_9BACI</name>
<reference evidence="4" key="1">
    <citation type="submission" date="2021-10" db="EMBL/GenBank/DDBJ databases">
        <authorList>
            <person name="Criscuolo A."/>
        </authorList>
    </citation>
    <scope>NUCLEOTIDE SEQUENCE</scope>
    <source>
        <strain evidence="4">CIP111885</strain>
    </source>
</reference>
<dbReference type="InterPro" id="IPR002508">
    <property type="entry name" value="MurNAc-LAA_cat"/>
</dbReference>
<keyword evidence="2" id="KW-0961">Cell wall biogenesis/degradation</keyword>
<feature type="domain" description="SH3b" evidence="3">
    <location>
        <begin position="177"/>
        <end position="239"/>
    </location>
</feature>
<gene>
    <name evidence="4" type="ORF">NEOCIP111885_01670</name>
</gene>
<feature type="domain" description="SH3b" evidence="3">
    <location>
        <begin position="333"/>
        <end position="397"/>
    </location>
</feature>
<dbReference type="AlphaFoldDB" id="A0A9C7G917"/>
<proteinExistence type="predicted"/>
<keyword evidence="1" id="KW-0378">Hydrolase</keyword>
<evidence type="ECO:0000256" key="2">
    <source>
        <dbReference type="ARBA" id="ARBA00023316"/>
    </source>
</evidence>
<dbReference type="SMART" id="SM00287">
    <property type="entry name" value="SH3b"/>
    <property type="match status" value="5"/>
</dbReference>
<dbReference type="SMART" id="SM00646">
    <property type="entry name" value="Ami_3"/>
    <property type="match status" value="1"/>
</dbReference>